<organism evidence="1 2">
    <name type="scientific">Acaulospora colombiana</name>
    <dbReference type="NCBI Taxonomy" id="27376"/>
    <lineage>
        <taxon>Eukaryota</taxon>
        <taxon>Fungi</taxon>
        <taxon>Fungi incertae sedis</taxon>
        <taxon>Mucoromycota</taxon>
        <taxon>Glomeromycotina</taxon>
        <taxon>Glomeromycetes</taxon>
        <taxon>Diversisporales</taxon>
        <taxon>Acaulosporaceae</taxon>
        <taxon>Acaulospora</taxon>
    </lineage>
</organism>
<comment type="caution">
    <text evidence="1">The sequence shown here is derived from an EMBL/GenBank/DDBJ whole genome shotgun (WGS) entry which is preliminary data.</text>
</comment>
<gene>
    <name evidence="1" type="ORF">ACOLOM_LOCUS8264</name>
</gene>
<evidence type="ECO:0000313" key="2">
    <source>
        <dbReference type="Proteomes" id="UP000789525"/>
    </source>
</evidence>
<dbReference type="Proteomes" id="UP000789525">
    <property type="component" value="Unassembled WGS sequence"/>
</dbReference>
<evidence type="ECO:0000313" key="1">
    <source>
        <dbReference type="EMBL" id="CAG8651486.1"/>
    </source>
</evidence>
<keyword evidence="2" id="KW-1185">Reference proteome</keyword>
<protein>
    <submittedName>
        <fullName evidence="1">13053_t:CDS:1</fullName>
    </submittedName>
</protein>
<dbReference type="EMBL" id="CAJVPT010020891">
    <property type="protein sequence ID" value="CAG8651486.1"/>
    <property type="molecule type" value="Genomic_DNA"/>
</dbReference>
<proteinExistence type="predicted"/>
<accession>A0ACA9NFI7</accession>
<reference evidence="1" key="1">
    <citation type="submission" date="2021-06" db="EMBL/GenBank/DDBJ databases">
        <authorList>
            <person name="Kallberg Y."/>
            <person name="Tangrot J."/>
            <person name="Rosling A."/>
        </authorList>
    </citation>
    <scope>NUCLEOTIDE SEQUENCE</scope>
    <source>
        <strain evidence="1">CL356</strain>
    </source>
</reference>
<name>A0ACA9NFI7_9GLOM</name>
<feature type="non-terminal residue" evidence="1">
    <location>
        <position position="1"/>
    </location>
</feature>
<sequence length="177" mass="20448">LSAYDIIIHGLSPRNYYYVIVASGSYFLMGFSAVLLGLRRLVAVNNALMKIPTSRLPINKKSLPRSVYNLIMLELERVSTISWESEPISEESGQLGWGRPEKNAYEHCQLKRQPSMSVQRFIDFLIEHKIIDRNLGHAYVEGYEMARFSDEEIPEEQYTEFMKLVLQLLRKLGFNGN</sequence>